<dbReference type="PROSITE" id="PS50931">
    <property type="entry name" value="HTH_LYSR"/>
    <property type="match status" value="1"/>
</dbReference>
<dbReference type="RefSeq" id="WP_317636827.1">
    <property type="nucleotide sequence ID" value="NZ_AP026803.1"/>
</dbReference>
<proteinExistence type="inferred from homology"/>
<dbReference type="EMBL" id="AP026803">
    <property type="protein sequence ID" value="BDR60568.1"/>
    <property type="molecule type" value="Genomic_DNA"/>
</dbReference>
<gene>
    <name evidence="5" type="ORF">KIM322_08290</name>
</gene>
<evidence type="ECO:0000259" key="4">
    <source>
        <dbReference type="PROSITE" id="PS50931"/>
    </source>
</evidence>
<dbReference type="InterPro" id="IPR000847">
    <property type="entry name" value="LysR_HTH_N"/>
</dbReference>
<dbReference type="PANTHER" id="PTHR30126">
    <property type="entry name" value="HTH-TYPE TRANSCRIPTIONAL REGULATOR"/>
    <property type="match status" value="1"/>
</dbReference>
<protein>
    <recommendedName>
        <fullName evidence="4">HTH lysR-type domain-containing protein</fullName>
    </recommendedName>
</protein>
<dbReference type="PRINTS" id="PR00039">
    <property type="entry name" value="HTHLYSR"/>
</dbReference>
<organism evidence="5 6">
    <name type="scientific">Lactobacillus xylocopicola</name>
    <dbReference type="NCBI Taxonomy" id="2976676"/>
    <lineage>
        <taxon>Bacteria</taxon>
        <taxon>Bacillati</taxon>
        <taxon>Bacillota</taxon>
        <taxon>Bacilli</taxon>
        <taxon>Lactobacillales</taxon>
        <taxon>Lactobacillaceae</taxon>
        <taxon>Lactobacillus</taxon>
    </lineage>
</organism>
<evidence type="ECO:0000256" key="3">
    <source>
        <dbReference type="ARBA" id="ARBA00023163"/>
    </source>
</evidence>
<comment type="similarity">
    <text evidence="1">Belongs to the LysR transcriptional regulatory family.</text>
</comment>
<dbReference type="Gene3D" id="1.10.10.10">
    <property type="entry name" value="Winged helix-like DNA-binding domain superfamily/Winged helix DNA-binding domain"/>
    <property type="match status" value="1"/>
</dbReference>
<evidence type="ECO:0000256" key="2">
    <source>
        <dbReference type="ARBA" id="ARBA00023015"/>
    </source>
</evidence>
<sequence>MNYDHLAVFVNLAETLNFSRTALQMNLSQSAVSQTISSMEKELNFLLFYRTRKQVQLTKSGENFYASMKPMLNLYNKSVQKAQRIASARAEDLTIGYSGTPYEISMLPNIIKEYRQVKANNWPNIYLENFAHNSLKDHLLNGDCDLIFTMPDIVAKIANIHYTDLVEGKYYANFYGPKAASEAALPLTSLSNYRLIFLDSKWCPPSQNELQKAIVKENKHLNLVYSNNILNSHVMVQANLGVGIWANFVSDFADRQLHGIPLIYPVQPHYGIAMLEYGMTKAAKSLVTWLKNNYANFV</sequence>
<dbReference type="SUPFAM" id="SSF53850">
    <property type="entry name" value="Periplasmic binding protein-like II"/>
    <property type="match status" value="1"/>
</dbReference>
<dbReference type="Proteomes" id="UP001321741">
    <property type="component" value="Chromosome"/>
</dbReference>
<dbReference type="Gene3D" id="3.40.190.10">
    <property type="entry name" value="Periplasmic binding protein-like II"/>
    <property type="match status" value="2"/>
</dbReference>
<keyword evidence="2" id="KW-0805">Transcription regulation</keyword>
<accession>A0ABM8BHI8</accession>
<reference evidence="5 6" key="1">
    <citation type="journal article" date="2023" name="Microbiol. Spectr.">
        <title>Symbiosis of Carpenter Bees with Uncharacterized Lactic Acid Bacteria Showing NAD Auxotrophy.</title>
        <authorList>
            <person name="Kawasaki S."/>
            <person name="Ozawa K."/>
            <person name="Mori T."/>
            <person name="Yamamoto A."/>
            <person name="Ito M."/>
            <person name="Ohkuma M."/>
            <person name="Sakamoto M."/>
            <person name="Matsutani M."/>
        </authorList>
    </citation>
    <scope>NUCLEOTIDE SEQUENCE [LARGE SCALE GENOMIC DNA]</scope>
    <source>
        <strain evidence="5 6">Kim32-2</strain>
    </source>
</reference>
<evidence type="ECO:0000313" key="5">
    <source>
        <dbReference type="EMBL" id="BDR60568.1"/>
    </source>
</evidence>
<evidence type="ECO:0000256" key="1">
    <source>
        <dbReference type="ARBA" id="ARBA00009437"/>
    </source>
</evidence>
<dbReference type="Pfam" id="PF00126">
    <property type="entry name" value="HTH_1"/>
    <property type="match status" value="1"/>
</dbReference>
<evidence type="ECO:0000313" key="6">
    <source>
        <dbReference type="Proteomes" id="UP001321741"/>
    </source>
</evidence>
<keyword evidence="6" id="KW-1185">Reference proteome</keyword>
<keyword evidence="3" id="KW-0804">Transcription</keyword>
<dbReference type="InterPro" id="IPR036388">
    <property type="entry name" value="WH-like_DNA-bd_sf"/>
</dbReference>
<name>A0ABM8BHI8_9LACO</name>
<dbReference type="InterPro" id="IPR036390">
    <property type="entry name" value="WH_DNA-bd_sf"/>
</dbReference>
<dbReference type="SUPFAM" id="SSF46785">
    <property type="entry name" value="Winged helix' DNA-binding domain"/>
    <property type="match status" value="1"/>
</dbReference>
<feature type="domain" description="HTH lysR-type" evidence="4">
    <location>
        <begin position="1"/>
        <end position="58"/>
    </location>
</feature>
<dbReference type="CDD" id="cd05466">
    <property type="entry name" value="PBP2_LTTR_substrate"/>
    <property type="match status" value="1"/>
</dbReference>